<gene>
    <name evidence="1" type="ordered locus">Acid_3252</name>
</gene>
<dbReference type="AlphaFoldDB" id="Q021Y4"/>
<organism evidence="1">
    <name type="scientific">Solibacter usitatus (strain Ellin6076)</name>
    <dbReference type="NCBI Taxonomy" id="234267"/>
    <lineage>
        <taxon>Bacteria</taxon>
        <taxon>Pseudomonadati</taxon>
        <taxon>Acidobacteriota</taxon>
        <taxon>Terriglobia</taxon>
        <taxon>Bryobacterales</taxon>
        <taxon>Solibacteraceae</taxon>
        <taxon>Candidatus Solibacter</taxon>
    </lineage>
</organism>
<dbReference type="InParanoid" id="Q021Y4"/>
<dbReference type="KEGG" id="sus:Acid_3252"/>
<name>Q021Y4_SOLUE</name>
<dbReference type="eggNOG" id="COG5563">
    <property type="taxonomic scope" value="Bacteria"/>
</dbReference>
<dbReference type="InterPro" id="IPR017803">
    <property type="entry name" value="CHP03437_C"/>
</dbReference>
<dbReference type="HOGENOM" id="CLU_683152_0_0_0"/>
<dbReference type="NCBIfam" id="TIGR03437">
    <property type="entry name" value="Soli_cterm"/>
    <property type="match status" value="1"/>
</dbReference>
<dbReference type="InterPro" id="IPR013783">
    <property type="entry name" value="Ig-like_fold"/>
</dbReference>
<dbReference type="InterPro" id="IPR014756">
    <property type="entry name" value="Ig_E-set"/>
</dbReference>
<protein>
    <recommendedName>
        <fullName evidence="2">IPT/TIG domain-containing protein</fullName>
    </recommendedName>
</protein>
<evidence type="ECO:0000313" key="1">
    <source>
        <dbReference type="EMBL" id="ABJ84229.1"/>
    </source>
</evidence>
<dbReference type="SUPFAM" id="SSF81296">
    <property type="entry name" value="E set domains"/>
    <property type="match status" value="1"/>
</dbReference>
<sequence length="403" mass="39941">MTLGPSSQAVTFTGTGLNSSGAGTTRISWGSCTYDGTTTTCTVSGPYTGLGTGGTYRFVLTYPGNGPSALGSVASPPGSDLVVFNYLAAGASLGFTLAPNGGGDPVTFYNLFFNLSFTPATSTCTVVSVCGVGAVGASTGGTITGPVSGQFDATPVITTPGGVVTATSYGGFSAIAPATWIEIYGRNLATTLQQTWGGGDFKGAQAPTALGGTTVTVGGKSAFVDYVSPGQVNAQVPSGLASGLQPVVVTTFGGASVAFTVTVNATQPGILAPAAFRLPAGQYAVALFPDNLTFVLPPGISGVRTARAKPGDTIILYGVGFGPVTPDISAGQIVQQANSLPGFTASFAGVPATVQFAGLVSGFLGLYQFNVVVPQVAASDTVPFTFSLGGKAGTQTLILPVGN</sequence>
<evidence type="ECO:0008006" key="2">
    <source>
        <dbReference type="Google" id="ProtNLM"/>
    </source>
</evidence>
<dbReference type="Gene3D" id="2.60.40.10">
    <property type="entry name" value="Immunoglobulins"/>
    <property type="match status" value="1"/>
</dbReference>
<dbReference type="EMBL" id="CP000473">
    <property type="protein sequence ID" value="ABJ84229.1"/>
    <property type="molecule type" value="Genomic_DNA"/>
</dbReference>
<reference evidence="1" key="1">
    <citation type="submission" date="2006-10" db="EMBL/GenBank/DDBJ databases">
        <title>Complete sequence of Solibacter usitatus Ellin6076.</title>
        <authorList>
            <consortium name="US DOE Joint Genome Institute"/>
            <person name="Copeland A."/>
            <person name="Lucas S."/>
            <person name="Lapidus A."/>
            <person name="Barry K."/>
            <person name="Detter J.C."/>
            <person name="Glavina del Rio T."/>
            <person name="Hammon N."/>
            <person name="Israni S."/>
            <person name="Dalin E."/>
            <person name="Tice H."/>
            <person name="Pitluck S."/>
            <person name="Thompson L.S."/>
            <person name="Brettin T."/>
            <person name="Bruce D."/>
            <person name="Han C."/>
            <person name="Tapia R."/>
            <person name="Gilna P."/>
            <person name="Schmutz J."/>
            <person name="Larimer F."/>
            <person name="Land M."/>
            <person name="Hauser L."/>
            <person name="Kyrpides N."/>
            <person name="Mikhailova N."/>
            <person name="Janssen P.H."/>
            <person name="Kuske C.R."/>
            <person name="Richardson P."/>
        </authorList>
    </citation>
    <scope>NUCLEOTIDE SEQUENCE</scope>
    <source>
        <strain evidence="1">Ellin6076</strain>
    </source>
</reference>
<accession>Q021Y4</accession>
<proteinExistence type="predicted"/>